<feature type="domain" description="FAD-binding" evidence="2">
    <location>
        <begin position="6"/>
        <end position="344"/>
    </location>
</feature>
<proteinExistence type="predicted"/>
<dbReference type="Gene3D" id="3.30.9.10">
    <property type="entry name" value="D-Amino Acid Oxidase, subunit A, domain 2"/>
    <property type="match status" value="1"/>
</dbReference>
<organism evidence="3 4">
    <name type="scientific">Amycolatopsis pigmentata</name>
    <dbReference type="NCBI Taxonomy" id="450801"/>
    <lineage>
        <taxon>Bacteria</taxon>
        <taxon>Bacillati</taxon>
        <taxon>Actinomycetota</taxon>
        <taxon>Actinomycetes</taxon>
        <taxon>Pseudonocardiales</taxon>
        <taxon>Pseudonocardiaceae</taxon>
        <taxon>Amycolatopsis</taxon>
    </lineage>
</organism>
<accession>A0ABW5FJW0</accession>
<keyword evidence="4" id="KW-1185">Reference proteome</keyword>
<dbReference type="SUPFAM" id="SSF51905">
    <property type="entry name" value="FAD/NAD(P)-binding domain"/>
    <property type="match status" value="1"/>
</dbReference>
<dbReference type="NCBIfam" id="NF004829">
    <property type="entry name" value="PRK06183.1-3"/>
    <property type="match status" value="1"/>
</dbReference>
<keyword evidence="1" id="KW-0560">Oxidoreductase</keyword>
<evidence type="ECO:0000256" key="1">
    <source>
        <dbReference type="ARBA" id="ARBA00023002"/>
    </source>
</evidence>
<dbReference type="InterPro" id="IPR036188">
    <property type="entry name" value="FAD/NAD-bd_sf"/>
</dbReference>
<name>A0ABW5FJW0_9PSEU</name>
<evidence type="ECO:0000313" key="3">
    <source>
        <dbReference type="EMBL" id="MFD2414875.1"/>
    </source>
</evidence>
<dbReference type="InterPro" id="IPR002938">
    <property type="entry name" value="FAD-bd"/>
</dbReference>
<dbReference type="Gene3D" id="3.40.30.120">
    <property type="match status" value="1"/>
</dbReference>
<dbReference type="Pfam" id="PF01494">
    <property type="entry name" value="FAD_binding_3"/>
    <property type="match status" value="1"/>
</dbReference>
<dbReference type="PANTHER" id="PTHR43476:SF3">
    <property type="entry name" value="FAD-BINDING MONOOXYGENASE"/>
    <property type="match status" value="1"/>
</dbReference>
<protein>
    <submittedName>
        <fullName evidence="3">Bifunctional 3-(3-hydroxy-phenyl)propionate/3-hydroxycinnamic acid hydroxylase</fullName>
    </submittedName>
</protein>
<evidence type="ECO:0000313" key="4">
    <source>
        <dbReference type="Proteomes" id="UP001597417"/>
    </source>
</evidence>
<dbReference type="PRINTS" id="PR00420">
    <property type="entry name" value="RNGMNOXGNASE"/>
</dbReference>
<dbReference type="Gene3D" id="3.50.50.60">
    <property type="entry name" value="FAD/NAD(P)-binding domain"/>
    <property type="match status" value="1"/>
</dbReference>
<dbReference type="EMBL" id="JBHUKR010000002">
    <property type="protein sequence ID" value="MFD2414875.1"/>
    <property type="molecule type" value="Genomic_DNA"/>
</dbReference>
<dbReference type="InterPro" id="IPR050631">
    <property type="entry name" value="PheA/TfdB_FAD_monoxygenase"/>
</dbReference>
<reference evidence="4" key="1">
    <citation type="journal article" date="2019" name="Int. J. Syst. Evol. Microbiol.">
        <title>The Global Catalogue of Microorganisms (GCM) 10K type strain sequencing project: providing services to taxonomists for standard genome sequencing and annotation.</title>
        <authorList>
            <consortium name="The Broad Institute Genomics Platform"/>
            <consortium name="The Broad Institute Genome Sequencing Center for Infectious Disease"/>
            <person name="Wu L."/>
            <person name="Ma J."/>
        </authorList>
    </citation>
    <scope>NUCLEOTIDE SEQUENCE [LARGE SCALE GENOMIC DNA]</scope>
    <source>
        <strain evidence="4">CGMCC 4.7645</strain>
    </source>
</reference>
<sequence>MVATDFDVLIVGYGPTGMVAAALLGQQGHRVGVVERYPSLYNLPRAATFDDETMRLFQKLGIADSVSAGARAQATYDWVNAAGEVLIRNRFSDVGLSGWPEFNMMFQPVIEDALDALCRSTPGIEINRGMTLVGVAELDGLVRGLVETPDGTQRSFSARYLLGCDGGNSTVGRALGVEFDDYEFQEPWLVCDFRLKRKVDLPMAQQLSDPRQPTSIISIGPHHHRFSFMLDAVVDELDETVTRDVWERVSRWITADDAELIRIAPYTFRSTVAQSWRQGRILLAGDAAHQMPPFLGQGMCSGLRDAHNLAWKLSVVLSGDADDRLLDTYAAERSPHVRAIVERAVELGRVQTVRDPVDALERDAALVDQVERGESPQAFQFPGYDRGLLDPASSGKEVRGMLFPQTTVVDRSGARRRFDDIAGGGWVLLVRDGAWLDILGAADLKRWGDATVSLVALSGSSGALSERSEVVGDVDGFYAAWLERHGAGAVLVRPDRYVFGSASSRGALPDLLAAPLEVMSSSPA</sequence>
<evidence type="ECO:0000259" key="2">
    <source>
        <dbReference type="Pfam" id="PF01494"/>
    </source>
</evidence>
<dbReference type="Proteomes" id="UP001597417">
    <property type="component" value="Unassembled WGS sequence"/>
</dbReference>
<comment type="caution">
    <text evidence="3">The sequence shown here is derived from an EMBL/GenBank/DDBJ whole genome shotgun (WGS) entry which is preliminary data.</text>
</comment>
<dbReference type="PANTHER" id="PTHR43476">
    <property type="entry name" value="3-(3-HYDROXY-PHENYL)PROPIONATE/3-HYDROXYCINNAMIC ACID HYDROXYLASE"/>
    <property type="match status" value="1"/>
</dbReference>
<gene>
    <name evidence="3" type="ORF">ACFSXZ_00855</name>
</gene>
<dbReference type="RefSeq" id="WP_378260349.1">
    <property type="nucleotide sequence ID" value="NZ_JBHUKR010000002.1"/>
</dbReference>